<evidence type="ECO:0000256" key="2">
    <source>
        <dbReference type="SAM" id="Phobius"/>
    </source>
</evidence>
<feature type="compositionally biased region" description="Low complexity" evidence="1">
    <location>
        <begin position="97"/>
        <end position="106"/>
    </location>
</feature>
<evidence type="ECO:0000256" key="1">
    <source>
        <dbReference type="SAM" id="MobiDB-lite"/>
    </source>
</evidence>
<dbReference type="PANTHER" id="PTHR13155">
    <property type="entry name" value="A-KINASE ANCHOR PROTEINS"/>
    <property type="match status" value="1"/>
</dbReference>
<dbReference type="Gene3D" id="1.10.167.10">
    <property type="entry name" value="Regulator of G-protein Signalling 4, domain 2"/>
    <property type="match status" value="1"/>
</dbReference>
<keyword evidence="2" id="KW-0812">Transmembrane</keyword>
<protein>
    <submittedName>
        <fullName evidence="3">HDL504Cp</fullName>
    </submittedName>
</protein>
<reference evidence="3 4" key="1">
    <citation type="submission" date="2016-01" db="EMBL/GenBank/DDBJ databases">
        <title>Genome sequence of the yeast Holleya sinecauda.</title>
        <authorList>
            <person name="Dietrich F.S."/>
        </authorList>
    </citation>
    <scope>NUCLEOTIDE SEQUENCE [LARGE SCALE GENOMIC DNA]</scope>
    <source>
        <strain evidence="3 4">ATCC 58844</strain>
    </source>
</reference>
<accession>A0A0X8HRR4</accession>
<dbReference type="STRING" id="45286.A0A0X8HRR4"/>
<feature type="region of interest" description="Disordered" evidence="1">
    <location>
        <begin position="96"/>
        <end position="119"/>
    </location>
</feature>
<keyword evidence="2" id="KW-0472">Membrane</keyword>
<keyword evidence="2" id="KW-1133">Transmembrane helix</keyword>
<proteinExistence type="predicted"/>
<evidence type="ECO:0000313" key="3">
    <source>
        <dbReference type="EMBL" id="AMD20240.1"/>
    </source>
</evidence>
<sequence>METEEIRLQSERLPTLYEVLNNQTATPVDSWSFYTFLYQYPGALNYMDFWIDVMAHLRLCKQYVKGIRESMFLEVEEHQKNLDSINDTKEFFDNMDSCSNSSSNTSKRSRAGNRNTSTSRQSATSMLLLEALLNEGYLDYHDNIRVSQFLKSETGSESISQVMESLFATSNQEQRMLGQIQGTTDNKRLSVILDDYLVKHMDDTQKPKITSKQLIASSNAIVDRYLVLDDSLTLGRPLFNIPEHMRMEAISLVKDEQRYDPDVFEPLKILAFQFLEIYCFPKFLSSVALHNLQDSITLSSSFSGSPYSQCTTLSRVATGFVFWGIGFWIGYILIFLNYSRNIRVVTLAPFFLGSYYIICGIYHLDIIYTLFGVTQTLVPPPKLEEPELGYEKPKPTRSAEIPFFLAMLGARNRLAKVRHPFVLSIMRKRAWWCLFLVLFFTAILTAIFSGVPSTRL</sequence>
<dbReference type="Proteomes" id="UP000243052">
    <property type="component" value="Chromosome iv"/>
</dbReference>
<dbReference type="GO" id="GO:0008104">
    <property type="term" value="P:intracellular protein localization"/>
    <property type="evidence" value="ECO:0007669"/>
    <property type="project" value="TreeGrafter"/>
</dbReference>
<dbReference type="SUPFAM" id="SSF48097">
    <property type="entry name" value="Regulator of G-protein signaling, RGS"/>
    <property type="match status" value="1"/>
</dbReference>
<dbReference type="GeneID" id="28723479"/>
<feature type="transmembrane region" description="Helical" evidence="2">
    <location>
        <begin position="320"/>
        <end position="338"/>
    </location>
</feature>
<dbReference type="InterPro" id="IPR036305">
    <property type="entry name" value="RGS_sf"/>
</dbReference>
<dbReference type="GO" id="GO:0005886">
    <property type="term" value="C:plasma membrane"/>
    <property type="evidence" value="ECO:0007669"/>
    <property type="project" value="TreeGrafter"/>
</dbReference>
<gene>
    <name evidence="3" type="ORF">AW171_hschr42125</name>
</gene>
<name>A0A0X8HRR4_9SACH</name>
<organism evidence="3 4">
    <name type="scientific">Eremothecium sinecaudum</name>
    <dbReference type="NCBI Taxonomy" id="45286"/>
    <lineage>
        <taxon>Eukaryota</taxon>
        <taxon>Fungi</taxon>
        <taxon>Dikarya</taxon>
        <taxon>Ascomycota</taxon>
        <taxon>Saccharomycotina</taxon>
        <taxon>Saccharomycetes</taxon>
        <taxon>Saccharomycetales</taxon>
        <taxon>Saccharomycetaceae</taxon>
        <taxon>Eremothecium</taxon>
    </lineage>
</organism>
<dbReference type="PANTHER" id="PTHR13155:SF1">
    <property type="entry name" value="A-KINASE ANCHOR PROTEIN 10, MITOCHONDRIAL"/>
    <property type="match status" value="1"/>
</dbReference>
<dbReference type="InterPro" id="IPR052246">
    <property type="entry name" value="Cell_Polariz_PKAAnc"/>
</dbReference>
<dbReference type="AlphaFoldDB" id="A0A0X8HRR4"/>
<dbReference type="RefSeq" id="XP_017987236.1">
    <property type="nucleotide sequence ID" value="XM_018132186.1"/>
</dbReference>
<keyword evidence="4" id="KW-1185">Reference proteome</keyword>
<evidence type="ECO:0000313" key="4">
    <source>
        <dbReference type="Proteomes" id="UP000243052"/>
    </source>
</evidence>
<dbReference type="InterPro" id="IPR044926">
    <property type="entry name" value="RGS_subdomain_2"/>
</dbReference>
<feature type="transmembrane region" description="Helical" evidence="2">
    <location>
        <begin position="429"/>
        <end position="451"/>
    </location>
</feature>
<feature type="transmembrane region" description="Helical" evidence="2">
    <location>
        <begin position="350"/>
        <end position="371"/>
    </location>
</feature>
<dbReference type="EMBL" id="CP014244">
    <property type="protein sequence ID" value="AMD20240.1"/>
    <property type="molecule type" value="Genomic_DNA"/>
</dbReference>
<dbReference type="OrthoDB" id="5584247at2759"/>